<evidence type="ECO:0000313" key="3">
    <source>
        <dbReference type="Proteomes" id="UP000585474"/>
    </source>
</evidence>
<dbReference type="Proteomes" id="UP000585474">
    <property type="component" value="Unassembled WGS sequence"/>
</dbReference>
<keyword evidence="3" id="KW-1185">Reference proteome</keyword>
<sequence length="128" mass="13862">MSKRINLKKLAQKVEESKGASSETKLALATKGVVIQEKSPKDEVLDILPNETGSKEKKVMPSPESRKKAKSTMLPSTAASMRVTRLVALGEGSSTNLVAALGPRVTMLRSLAMAEKLLEAMILHFDKE</sequence>
<accession>A0A7J0ED19</accession>
<proteinExistence type="predicted"/>
<gene>
    <name evidence="2" type="ORF">Acr_03g0010160</name>
</gene>
<evidence type="ECO:0000313" key="2">
    <source>
        <dbReference type="EMBL" id="GFY84242.1"/>
    </source>
</evidence>
<feature type="compositionally biased region" description="Basic residues" evidence="1">
    <location>
        <begin position="1"/>
        <end position="11"/>
    </location>
</feature>
<protein>
    <submittedName>
        <fullName evidence="2">Uncharacterized protein</fullName>
    </submittedName>
</protein>
<feature type="region of interest" description="Disordered" evidence="1">
    <location>
        <begin position="51"/>
        <end position="76"/>
    </location>
</feature>
<dbReference type="EMBL" id="BJWL01000003">
    <property type="protein sequence ID" value="GFY84242.1"/>
    <property type="molecule type" value="Genomic_DNA"/>
</dbReference>
<reference evidence="2 3" key="1">
    <citation type="submission" date="2019-07" db="EMBL/GenBank/DDBJ databases">
        <title>De Novo Assembly of kiwifruit Actinidia rufa.</title>
        <authorList>
            <person name="Sugita-Konishi S."/>
            <person name="Sato K."/>
            <person name="Mori E."/>
            <person name="Abe Y."/>
            <person name="Kisaki G."/>
            <person name="Hamano K."/>
            <person name="Suezawa K."/>
            <person name="Otani M."/>
            <person name="Fukuda T."/>
            <person name="Manabe T."/>
            <person name="Gomi K."/>
            <person name="Tabuchi M."/>
            <person name="Akimitsu K."/>
            <person name="Kataoka I."/>
        </authorList>
    </citation>
    <scope>NUCLEOTIDE SEQUENCE [LARGE SCALE GENOMIC DNA]</scope>
    <source>
        <strain evidence="3">cv. Fuchu</strain>
    </source>
</reference>
<evidence type="ECO:0000256" key="1">
    <source>
        <dbReference type="SAM" id="MobiDB-lite"/>
    </source>
</evidence>
<comment type="caution">
    <text evidence="2">The sequence shown here is derived from an EMBL/GenBank/DDBJ whole genome shotgun (WGS) entry which is preliminary data.</text>
</comment>
<organism evidence="2 3">
    <name type="scientific">Actinidia rufa</name>
    <dbReference type="NCBI Taxonomy" id="165716"/>
    <lineage>
        <taxon>Eukaryota</taxon>
        <taxon>Viridiplantae</taxon>
        <taxon>Streptophyta</taxon>
        <taxon>Embryophyta</taxon>
        <taxon>Tracheophyta</taxon>
        <taxon>Spermatophyta</taxon>
        <taxon>Magnoliopsida</taxon>
        <taxon>eudicotyledons</taxon>
        <taxon>Gunneridae</taxon>
        <taxon>Pentapetalae</taxon>
        <taxon>asterids</taxon>
        <taxon>Ericales</taxon>
        <taxon>Actinidiaceae</taxon>
        <taxon>Actinidia</taxon>
    </lineage>
</organism>
<name>A0A7J0ED19_9ERIC</name>
<feature type="region of interest" description="Disordered" evidence="1">
    <location>
        <begin position="1"/>
        <end position="22"/>
    </location>
</feature>
<dbReference type="AlphaFoldDB" id="A0A7J0ED19"/>